<protein>
    <recommendedName>
        <fullName evidence="3">DUF3783 domain-containing protein</fullName>
    </recommendedName>
</protein>
<gene>
    <name evidence="1" type="ORF">SAMN02745941_02788</name>
</gene>
<evidence type="ECO:0000313" key="2">
    <source>
        <dbReference type="Proteomes" id="UP000184241"/>
    </source>
</evidence>
<dbReference type="InterPro" id="IPR016621">
    <property type="entry name" value="UCP014543"/>
</dbReference>
<organism evidence="1 2">
    <name type="scientific">Clostridium intestinale DSM 6191</name>
    <dbReference type="NCBI Taxonomy" id="1121320"/>
    <lineage>
        <taxon>Bacteria</taxon>
        <taxon>Bacillati</taxon>
        <taxon>Bacillota</taxon>
        <taxon>Clostridia</taxon>
        <taxon>Eubacteriales</taxon>
        <taxon>Clostridiaceae</taxon>
        <taxon>Clostridium</taxon>
    </lineage>
</organism>
<accession>A0A1M5ZCM2</accession>
<name>A0A1M5ZCM2_9CLOT</name>
<reference evidence="1 2" key="1">
    <citation type="submission" date="2016-11" db="EMBL/GenBank/DDBJ databases">
        <authorList>
            <person name="Jaros S."/>
            <person name="Januszkiewicz K."/>
            <person name="Wedrychowicz H."/>
        </authorList>
    </citation>
    <scope>NUCLEOTIDE SEQUENCE [LARGE SCALE GENOMIC DNA]</scope>
    <source>
        <strain evidence="1 2">DSM 6191</strain>
    </source>
</reference>
<dbReference type="Proteomes" id="UP000184241">
    <property type="component" value="Unassembled WGS sequence"/>
</dbReference>
<dbReference type="Pfam" id="PF12646">
    <property type="entry name" value="DUF3783"/>
    <property type="match status" value="1"/>
</dbReference>
<dbReference type="AlphaFoldDB" id="A0A1M5ZCM2"/>
<sequence>MLNNHKSILIYGLDKEAQQALIAPNYSTIVISKEMANMKLKEIIDGYKFESNDKELPEEKVVIFNNFTDEELQGMIKLIRAVAPGCILAVVTPTSIDWTFAYLVEHLMEEREWYRSQQKGRA</sequence>
<proteinExistence type="predicted"/>
<evidence type="ECO:0000313" key="1">
    <source>
        <dbReference type="EMBL" id="SHI21932.1"/>
    </source>
</evidence>
<dbReference type="PIRSF" id="PIRSF014543">
    <property type="entry name" value="UCP014543"/>
    <property type="match status" value="1"/>
</dbReference>
<dbReference type="RefSeq" id="WP_073020313.1">
    <property type="nucleotide sequence ID" value="NZ_FQXU01000008.1"/>
</dbReference>
<evidence type="ECO:0008006" key="3">
    <source>
        <dbReference type="Google" id="ProtNLM"/>
    </source>
</evidence>
<dbReference type="EMBL" id="FQXU01000008">
    <property type="protein sequence ID" value="SHI21932.1"/>
    <property type="molecule type" value="Genomic_DNA"/>
</dbReference>